<dbReference type="PANTHER" id="PTHR45125">
    <property type="entry name" value="F21J9.4-RELATED"/>
    <property type="match status" value="1"/>
</dbReference>
<protein>
    <recommendedName>
        <fullName evidence="2">No apical meristem-associated C-terminal domain-containing protein</fullName>
    </recommendedName>
</protein>
<name>A0A2K2CFK7_BRADI</name>
<dbReference type="Proteomes" id="UP000008810">
    <property type="component" value="Chromosome 5"/>
</dbReference>
<dbReference type="Pfam" id="PF14303">
    <property type="entry name" value="NAM-associated"/>
    <property type="match status" value="1"/>
</dbReference>
<feature type="domain" description="No apical meristem-associated C-terminal" evidence="2">
    <location>
        <begin position="182"/>
        <end position="317"/>
    </location>
</feature>
<reference evidence="3 4" key="1">
    <citation type="journal article" date="2010" name="Nature">
        <title>Genome sequencing and analysis of the model grass Brachypodium distachyon.</title>
        <authorList>
            <consortium name="International Brachypodium Initiative"/>
        </authorList>
    </citation>
    <scope>NUCLEOTIDE SEQUENCE [LARGE SCALE GENOMIC DNA]</scope>
    <source>
        <strain evidence="3 4">Bd21</strain>
    </source>
</reference>
<feature type="region of interest" description="Disordered" evidence="1">
    <location>
        <begin position="204"/>
        <end position="256"/>
    </location>
</feature>
<dbReference type="OrthoDB" id="680504at2759"/>
<dbReference type="AlphaFoldDB" id="A0A2K2CFK7"/>
<dbReference type="InParanoid" id="A0A2K2CFK7"/>
<accession>A0A2K2CFK7</accession>
<proteinExistence type="predicted"/>
<reference evidence="3" key="2">
    <citation type="submission" date="2017-06" db="EMBL/GenBank/DDBJ databases">
        <title>WGS assembly of Brachypodium distachyon.</title>
        <authorList>
            <consortium name="The International Brachypodium Initiative"/>
            <person name="Lucas S."/>
            <person name="Harmon-Smith M."/>
            <person name="Lail K."/>
            <person name="Tice H."/>
            <person name="Grimwood J."/>
            <person name="Bruce D."/>
            <person name="Barry K."/>
            <person name="Shu S."/>
            <person name="Lindquist E."/>
            <person name="Wang M."/>
            <person name="Pitluck S."/>
            <person name="Vogel J.P."/>
            <person name="Garvin D.F."/>
            <person name="Mockler T.C."/>
            <person name="Schmutz J."/>
            <person name="Rokhsar D."/>
            <person name="Bevan M.W."/>
        </authorList>
    </citation>
    <scope>NUCLEOTIDE SEQUENCE</scope>
    <source>
        <strain evidence="3">Bd21</strain>
    </source>
</reference>
<dbReference type="EnsemblPlants" id="PNT60811">
    <property type="protein sequence ID" value="PNT60811"/>
    <property type="gene ID" value="BRADI_5g05226v3"/>
</dbReference>
<dbReference type="STRING" id="15368.A0A2K2CFK7"/>
<evidence type="ECO:0000256" key="1">
    <source>
        <dbReference type="SAM" id="MobiDB-lite"/>
    </source>
</evidence>
<sequence length="332" mass="38497">MVPQFPKGALVVPALLVPSNAPKSEAARPRSTPWCRRRVELNHSHRNPEDEGIDIDAFLLLKEVEEVPPPKTQKRSSNYTHDEDIQLCKSWINISTDAIVGNEQPGKSYWARIAEHYHENRTFESDRNANSLEHRWNVLQKECMKWQANFEQVERRHESGIPYKEHMKERHALYANGEPKNKSFQYVHCWLEVRHTPKFLALDAATKRSRSTPSDEVGDGDDDSNSPTPDSARKARPVGRKKAKEMMKNAGEGGSYKEALKDLLQVREKEGKMREERWKEAEDRQEHKLSLEEHKFQWEQEQQIMFCDVNALETDVKVWVLAEVTDGRDSCS</sequence>
<dbReference type="PANTHER" id="PTHR45125:SF48">
    <property type="entry name" value="MYB-LIKE DOMAIN-CONTAINING PROTEIN"/>
    <property type="match status" value="1"/>
</dbReference>
<evidence type="ECO:0000313" key="4">
    <source>
        <dbReference type="EnsemblPlants" id="PNT60811"/>
    </source>
</evidence>
<evidence type="ECO:0000313" key="5">
    <source>
        <dbReference type="Proteomes" id="UP000008810"/>
    </source>
</evidence>
<organism evidence="3">
    <name type="scientific">Brachypodium distachyon</name>
    <name type="common">Purple false brome</name>
    <name type="synonym">Trachynia distachya</name>
    <dbReference type="NCBI Taxonomy" id="15368"/>
    <lineage>
        <taxon>Eukaryota</taxon>
        <taxon>Viridiplantae</taxon>
        <taxon>Streptophyta</taxon>
        <taxon>Embryophyta</taxon>
        <taxon>Tracheophyta</taxon>
        <taxon>Spermatophyta</taxon>
        <taxon>Magnoliopsida</taxon>
        <taxon>Liliopsida</taxon>
        <taxon>Poales</taxon>
        <taxon>Poaceae</taxon>
        <taxon>BOP clade</taxon>
        <taxon>Pooideae</taxon>
        <taxon>Stipodae</taxon>
        <taxon>Brachypodieae</taxon>
        <taxon>Brachypodium</taxon>
    </lineage>
</organism>
<feature type="compositionally biased region" description="Basic residues" evidence="1">
    <location>
        <begin position="234"/>
        <end position="243"/>
    </location>
</feature>
<gene>
    <name evidence="3" type="ORF">BRADI_5g05226v3</name>
</gene>
<evidence type="ECO:0000313" key="3">
    <source>
        <dbReference type="EMBL" id="PNT60811.1"/>
    </source>
</evidence>
<dbReference type="Gramene" id="PNT60811">
    <property type="protein sequence ID" value="PNT60811"/>
    <property type="gene ID" value="BRADI_5g05226v3"/>
</dbReference>
<keyword evidence="5" id="KW-1185">Reference proteome</keyword>
<reference evidence="4" key="3">
    <citation type="submission" date="2018-08" db="UniProtKB">
        <authorList>
            <consortium name="EnsemblPlants"/>
        </authorList>
    </citation>
    <scope>IDENTIFICATION</scope>
    <source>
        <strain evidence="4">cv. Bd21</strain>
    </source>
</reference>
<evidence type="ECO:0000259" key="2">
    <source>
        <dbReference type="Pfam" id="PF14303"/>
    </source>
</evidence>
<dbReference type="EMBL" id="CM000884">
    <property type="protein sequence ID" value="PNT60811.1"/>
    <property type="molecule type" value="Genomic_DNA"/>
</dbReference>
<dbReference type="InterPro" id="IPR029466">
    <property type="entry name" value="NAM-associated_C"/>
</dbReference>